<comment type="subcellular location">
    <subcellularLocation>
        <location evidence="9">Cell inner membrane</location>
    </subcellularLocation>
    <subcellularLocation>
        <location evidence="2">Membrane</location>
        <topology evidence="2">Multi-pass membrane protein</topology>
    </subcellularLocation>
</comment>
<evidence type="ECO:0000256" key="3">
    <source>
        <dbReference type="ARBA" id="ARBA00005840"/>
    </source>
</evidence>
<evidence type="ECO:0000256" key="1">
    <source>
        <dbReference type="ARBA" id="ARBA00002442"/>
    </source>
</evidence>
<keyword evidence="9" id="KW-1003">Cell membrane</keyword>
<reference evidence="11 12" key="1">
    <citation type="submission" date="2019-02" db="EMBL/GenBank/DDBJ databases">
        <title>Halieaceae_genomes.</title>
        <authorList>
            <person name="Li S.-H."/>
        </authorList>
    </citation>
    <scope>NUCLEOTIDE SEQUENCE [LARGE SCALE GENOMIC DNA]</scope>
    <source>
        <strain evidence="11 12">JH123</strain>
    </source>
</reference>
<evidence type="ECO:0000313" key="11">
    <source>
        <dbReference type="EMBL" id="UZP75018.1"/>
    </source>
</evidence>
<sequence>MWRIIHQFGSPPWVYRFCDRVIPWLLPLTLLALCAGSVWGLLYAPTDYKQGDSYRIIYIHVPTAVVSLAGYYVMAFAGLVSLVWRIKLADTAMRAAAPIGAAFTAVALVTGAIWGKPTWGAWWVWDARVTSMLILFFLYVGVIALFQAYENKAIAARACAILSLVGTVNIPIIYKSVDWWYSLHQPASIKFTGESAIDSSMLYPLLGMIVTFYALFAVLMMLNLRQLLTEEHAKSSWLGKRLAQ</sequence>
<dbReference type="InterPro" id="IPR002541">
    <property type="entry name" value="Cyt_c_assembly"/>
</dbReference>
<feature type="transmembrane region" description="Helical" evidence="9">
    <location>
        <begin position="56"/>
        <end position="84"/>
    </location>
</feature>
<organism evidence="11 12">
    <name type="scientific">Candidatus Paraluminiphilus aquimaris</name>
    <dbReference type="NCBI Taxonomy" id="2518994"/>
    <lineage>
        <taxon>Bacteria</taxon>
        <taxon>Pseudomonadati</taxon>
        <taxon>Pseudomonadota</taxon>
        <taxon>Gammaproteobacteria</taxon>
        <taxon>Cellvibrionales</taxon>
        <taxon>Halieaceae</taxon>
        <taxon>Candidatus Paraluminiphilus</taxon>
    </lineage>
</organism>
<evidence type="ECO:0000256" key="9">
    <source>
        <dbReference type="RuleBase" id="RU364092"/>
    </source>
</evidence>
<dbReference type="RefSeq" id="WP_279241487.1">
    <property type="nucleotide sequence ID" value="NZ_CP036501.1"/>
</dbReference>
<feature type="transmembrane region" description="Helical" evidence="9">
    <location>
        <begin position="201"/>
        <end position="224"/>
    </location>
</feature>
<evidence type="ECO:0000259" key="10">
    <source>
        <dbReference type="Pfam" id="PF01578"/>
    </source>
</evidence>
<feature type="transmembrane region" description="Helical" evidence="9">
    <location>
        <begin position="96"/>
        <end position="115"/>
    </location>
</feature>
<name>A0ABY6Q9X8_9GAMM</name>
<proteinExistence type="inferred from homology"/>
<evidence type="ECO:0000256" key="7">
    <source>
        <dbReference type="ARBA" id="ARBA00022989"/>
    </source>
</evidence>
<evidence type="ECO:0000256" key="5">
    <source>
        <dbReference type="ARBA" id="ARBA00022692"/>
    </source>
</evidence>
<evidence type="ECO:0000313" key="12">
    <source>
        <dbReference type="Proteomes" id="UP001317963"/>
    </source>
</evidence>
<dbReference type="InterPro" id="IPR003557">
    <property type="entry name" value="Cyt_c_biogenesis_CcmC"/>
</dbReference>
<evidence type="ECO:0000256" key="8">
    <source>
        <dbReference type="ARBA" id="ARBA00023136"/>
    </source>
</evidence>
<evidence type="ECO:0000256" key="6">
    <source>
        <dbReference type="ARBA" id="ARBA00022748"/>
    </source>
</evidence>
<dbReference type="PANTHER" id="PTHR30071:SF1">
    <property type="entry name" value="CYTOCHROME B_B6 PROTEIN-RELATED"/>
    <property type="match status" value="1"/>
</dbReference>
<evidence type="ECO:0000256" key="4">
    <source>
        <dbReference type="ARBA" id="ARBA00016463"/>
    </source>
</evidence>
<feature type="domain" description="Cytochrome c assembly protein" evidence="10">
    <location>
        <begin position="28"/>
        <end position="183"/>
    </location>
</feature>
<keyword evidence="5 9" id="KW-0812">Transmembrane</keyword>
<protein>
    <recommendedName>
        <fullName evidence="4 9">Heme exporter protein C</fullName>
    </recommendedName>
    <alternativeName>
        <fullName evidence="9">Cytochrome c-type biogenesis protein</fullName>
    </alternativeName>
</protein>
<keyword evidence="12" id="KW-1185">Reference proteome</keyword>
<dbReference type="Proteomes" id="UP001317963">
    <property type="component" value="Chromosome"/>
</dbReference>
<dbReference type="PANTHER" id="PTHR30071">
    <property type="entry name" value="HEME EXPORTER PROTEIN C"/>
    <property type="match status" value="1"/>
</dbReference>
<accession>A0ABY6Q9X8</accession>
<keyword evidence="6 9" id="KW-0201">Cytochrome c-type biogenesis</keyword>
<keyword evidence="9" id="KW-0997">Cell inner membrane</keyword>
<feature type="transmembrane region" description="Helical" evidence="9">
    <location>
        <begin position="154"/>
        <end position="174"/>
    </location>
</feature>
<gene>
    <name evidence="9" type="primary">ccmC</name>
    <name evidence="11" type="ORF">E0F26_09845</name>
</gene>
<keyword evidence="9" id="KW-0813">Transport</keyword>
<dbReference type="InterPro" id="IPR045062">
    <property type="entry name" value="Cyt_c_biogenesis_CcsA/CcmC"/>
</dbReference>
<feature type="transmembrane region" description="Helical" evidence="9">
    <location>
        <begin position="127"/>
        <end position="147"/>
    </location>
</feature>
<keyword evidence="8 9" id="KW-0472">Membrane</keyword>
<dbReference type="Pfam" id="PF01578">
    <property type="entry name" value="Cytochrom_C_asm"/>
    <property type="match status" value="1"/>
</dbReference>
<feature type="transmembrane region" description="Helical" evidence="9">
    <location>
        <begin position="21"/>
        <end position="44"/>
    </location>
</feature>
<keyword evidence="7 9" id="KW-1133">Transmembrane helix</keyword>
<dbReference type="PRINTS" id="PR01386">
    <property type="entry name" value="CCMCBIOGNSIS"/>
</dbReference>
<comment type="similarity">
    <text evidence="3 9">Belongs to the CcmC/CycZ/HelC family.</text>
</comment>
<comment type="function">
    <text evidence="1 9">Required for the export of heme to the periplasm for the biogenesis of c-type cytochromes.</text>
</comment>
<dbReference type="NCBIfam" id="TIGR01191">
    <property type="entry name" value="ccmC"/>
    <property type="match status" value="1"/>
</dbReference>
<evidence type="ECO:0000256" key="2">
    <source>
        <dbReference type="ARBA" id="ARBA00004141"/>
    </source>
</evidence>
<dbReference type="EMBL" id="CP036501">
    <property type="protein sequence ID" value="UZP75018.1"/>
    <property type="molecule type" value="Genomic_DNA"/>
</dbReference>